<feature type="region of interest" description="Disordered" evidence="1">
    <location>
        <begin position="111"/>
        <end position="154"/>
    </location>
</feature>
<feature type="compositionally biased region" description="Polar residues" evidence="1">
    <location>
        <begin position="68"/>
        <end position="79"/>
    </location>
</feature>
<sequence>MIPCPSCQSPVEILDKHLGTLFTCPHCNAVYFIDWNGQPEMAEHEPEAPPEPEIQSGTEFEGGADFQAGTSFENPTPQDFNAYGVNPVEPAQDFSAGAEPTVYQGQIPQEVPEENTPQEDPYLTPADEIPPGSEFEVPGGDHYQTSDSSYDTPVDAPVETALEEPSVPLEEAPYDFSQTLDRMPESTTNVATPDTADFSDVTEFANADTLAGPMTYAVIIEGIESSHLVMQLKEAMTDSRFGWDVTELLNQIGQGRLVLKGLSPAKASVLINRIKYLPFKISWRQDVLSGS</sequence>
<gene>
    <name evidence="2" type="ORF">AZI85_11485</name>
</gene>
<dbReference type="Gene3D" id="2.20.28.160">
    <property type="match status" value="1"/>
</dbReference>
<evidence type="ECO:0000313" key="2">
    <source>
        <dbReference type="EMBL" id="KYG60622.1"/>
    </source>
</evidence>
<dbReference type="Proteomes" id="UP000075391">
    <property type="component" value="Unassembled WGS sequence"/>
</dbReference>
<protein>
    <submittedName>
        <fullName evidence="2">Uncharacterized protein</fullName>
    </submittedName>
</protein>
<evidence type="ECO:0000256" key="1">
    <source>
        <dbReference type="SAM" id="MobiDB-lite"/>
    </source>
</evidence>
<dbReference type="OrthoDB" id="5290043at2"/>
<name>A0A150WCN7_BDEBC</name>
<reference evidence="2 3" key="1">
    <citation type="submission" date="2016-03" db="EMBL/GenBank/DDBJ databases">
        <authorList>
            <person name="Ploux O."/>
        </authorList>
    </citation>
    <scope>NUCLEOTIDE SEQUENCE [LARGE SCALE GENOMIC DNA]</scope>
    <source>
        <strain evidence="2 3">BER2</strain>
    </source>
</reference>
<dbReference type="CDD" id="cd20335">
    <property type="entry name" value="BRcat_RBR"/>
    <property type="match status" value="1"/>
</dbReference>
<feature type="region of interest" description="Disordered" evidence="1">
    <location>
        <begin position="41"/>
        <end position="93"/>
    </location>
</feature>
<accession>A0A150WCN7</accession>
<dbReference type="AlphaFoldDB" id="A0A150WCN7"/>
<evidence type="ECO:0000313" key="3">
    <source>
        <dbReference type="Proteomes" id="UP000075391"/>
    </source>
</evidence>
<proteinExistence type="predicted"/>
<organism evidence="2 3">
    <name type="scientific">Bdellovibrio bacteriovorus</name>
    <dbReference type="NCBI Taxonomy" id="959"/>
    <lineage>
        <taxon>Bacteria</taxon>
        <taxon>Pseudomonadati</taxon>
        <taxon>Bdellovibrionota</taxon>
        <taxon>Bdellovibrionia</taxon>
        <taxon>Bdellovibrionales</taxon>
        <taxon>Pseudobdellovibrionaceae</taxon>
        <taxon>Bdellovibrio</taxon>
    </lineage>
</organism>
<dbReference type="EMBL" id="LUKF01000019">
    <property type="protein sequence ID" value="KYG60622.1"/>
    <property type="molecule type" value="Genomic_DNA"/>
</dbReference>
<comment type="caution">
    <text evidence="2">The sequence shown here is derived from an EMBL/GenBank/DDBJ whole genome shotgun (WGS) entry which is preliminary data.</text>
</comment>